<evidence type="ECO:0000313" key="1">
    <source>
        <dbReference type="EMBL" id="ATA80963.1"/>
    </source>
</evidence>
<organism evidence="1 2">
    <name type="scientific">Capnocytophaga leadbetteri</name>
    <dbReference type="NCBI Taxonomy" id="327575"/>
    <lineage>
        <taxon>Bacteria</taxon>
        <taxon>Pseudomonadati</taxon>
        <taxon>Bacteroidota</taxon>
        <taxon>Flavobacteriia</taxon>
        <taxon>Flavobacteriales</taxon>
        <taxon>Flavobacteriaceae</taxon>
        <taxon>Capnocytophaga</taxon>
    </lineage>
</organism>
<reference evidence="2" key="1">
    <citation type="submission" date="2017-06" db="EMBL/GenBank/DDBJ databases">
        <title>Capnocytophaga spp. assemblies.</title>
        <authorList>
            <person name="Gulvik C.A."/>
        </authorList>
    </citation>
    <scope>NUCLEOTIDE SEQUENCE [LARGE SCALE GENOMIC DNA]</scope>
    <source>
        <strain evidence="2">H6253</strain>
    </source>
</reference>
<name>A0A250F758_9FLAO</name>
<evidence type="ECO:0000313" key="2">
    <source>
        <dbReference type="Proteomes" id="UP000217276"/>
    </source>
</evidence>
<proteinExistence type="predicted"/>
<dbReference type="AlphaFoldDB" id="A0A250F758"/>
<dbReference type="Gene3D" id="3.40.50.300">
    <property type="entry name" value="P-loop containing nucleotide triphosphate hydrolases"/>
    <property type="match status" value="1"/>
</dbReference>
<protein>
    <submittedName>
        <fullName evidence="1">Uncharacterized protein</fullName>
    </submittedName>
</protein>
<dbReference type="Proteomes" id="UP000217276">
    <property type="component" value="Chromosome"/>
</dbReference>
<dbReference type="RefSeq" id="WP_095912901.1">
    <property type="nucleotide sequence ID" value="NZ_CAUUPF010000001.1"/>
</dbReference>
<dbReference type="EMBL" id="CP022384">
    <property type="protein sequence ID" value="ATA80963.1"/>
    <property type="molecule type" value="Genomic_DNA"/>
</dbReference>
<gene>
    <name evidence="1" type="ORF">CGC53_00630</name>
</gene>
<sequence>MNRIKKMQILQECCNPSAFTIDKLDQFVQQGDITIEEFANYHLEISKVEELKRRKAQREGITLPAEEPTPQTQSSIFDAEPQKSIWDTESKGSIWDTDPNTSIFSTPVTPPPSAPVAAAPVAPTYQRTTADKSVEIQKVLAQQVGIQDIIDRINQRLYTYDDLEAAGVPKRIVTSFKHYQNQNITKFYNVEDLPPMDKGRTDVFFVGIPASGKSVMLSGLLYYTKKMGISIPDSYNIEGEKYSAQITSYLEKGVLPKPTGSGTYNYIAISLKDDKKKAHPLNIVEVPGENYAKIFDGGLENEEVRGFVNYVKNSNRKILIFVLDALEHQQRLEADYANMYSQSDIYVSILNMFKTYKILDKTDAIYIVVNKFDVIKKSYGQNSKTDLDLADEFVREEFRNLLNNCIDAKENSGNKFKIKVFPFSIGEVCYDKILKEYNQEYSRNIVEQVLSDSFIVGGGKGIFGGLFG</sequence>
<keyword evidence="2" id="KW-1185">Reference proteome</keyword>
<dbReference type="SUPFAM" id="SSF52540">
    <property type="entry name" value="P-loop containing nucleoside triphosphate hydrolases"/>
    <property type="match status" value="1"/>
</dbReference>
<dbReference type="KEGG" id="clk:CGC53_00630"/>
<accession>A0A250F758</accession>
<dbReference type="InterPro" id="IPR027417">
    <property type="entry name" value="P-loop_NTPase"/>
</dbReference>